<dbReference type="RefSeq" id="WP_196396925.1">
    <property type="nucleotide sequence ID" value="NZ_JADNYM010000013.1"/>
</dbReference>
<comment type="caution">
    <text evidence="2">The sequence shown here is derived from an EMBL/GenBank/DDBJ whole genome shotgun (WGS) entry which is preliminary data.</text>
</comment>
<dbReference type="InterPro" id="IPR036390">
    <property type="entry name" value="WH_DNA-bd_sf"/>
</dbReference>
<sequence length="187" mass="20979">MPRSSALSPLSVAALALLAEHPMHPYEMYQSLTARSQDRLLKVRPGTLYHGVGRLAEQGLVNVVGTDREGNRPERTTYEISANGRRALSERLRELLAVPVDEYPTFALAVAEAHNLPGADVVVLLNERLVVLLDQLEELEAGERTMTQKDIAKKYWIELSYQKTMLRAEIDWIRGLQEDITTGSLGW</sequence>
<proteinExistence type="predicted"/>
<accession>A0A931G4Q1</accession>
<dbReference type="InterPro" id="IPR036388">
    <property type="entry name" value="WH-like_DNA-bd_sf"/>
</dbReference>
<dbReference type="InterPro" id="IPR005149">
    <property type="entry name" value="Tscrpt_reg_PadR_N"/>
</dbReference>
<evidence type="ECO:0000259" key="1">
    <source>
        <dbReference type="Pfam" id="PF03551"/>
    </source>
</evidence>
<dbReference type="Pfam" id="PF03551">
    <property type="entry name" value="PadR"/>
    <property type="match status" value="1"/>
</dbReference>
<keyword evidence="3" id="KW-1185">Reference proteome</keyword>
<reference evidence="2 3" key="1">
    <citation type="submission" date="2020-11" db="EMBL/GenBank/DDBJ databases">
        <title>Arthrobacter antarcticus sp. nov., isolated from Antarctic Soil.</title>
        <authorList>
            <person name="Li J."/>
        </authorList>
    </citation>
    <scope>NUCLEOTIDE SEQUENCE [LARGE SCALE GENOMIC DNA]</scope>
    <source>
        <strain evidence="2 3">Z1-20</strain>
    </source>
</reference>
<dbReference type="InterPro" id="IPR052509">
    <property type="entry name" value="Metal_resp_DNA-bind_regulator"/>
</dbReference>
<protein>
    <submittedName>
        <fullName evidence="2">PadR family transcriptional regulator</fullName>
    </submittedName>
</protein>
<dbReference type="Gene3D" id="1.10.10.10">
    <property type="entry name" value="Winged helix-like DNA-binding domain superfamily/Winged helix DNA-binding domain"/>
    <property type="match status" value="1"/>
</dbReference>
<dbReference type="AlphaFoldDB" id="A0A931G4Q1"/>
<dbReference type="EMBL" id="JADNYM010000013">
    <property type="protein sequence ID" value="MBG0739976.1"/>
    <property type="molecule type" value="Genomic_DNA"/>
</dbReference>
<gene>
    <name evidence="2" type="ORF">IV500_11325</name>
</gene>
<evidence type="ECO:0000313" key="2">
    <source>
        <dbReference type="EMBL" id="MBG0739976.1"/>
    </source>
</evidence>
<dbReference type="PANTHER" id="PTHR33169:SF14">
    <property type="entry name" value="TRANSCRIPTIONAL REGULATOR RV3488"/>
    <property type="match status" value="1"/>
</dbReference>
<feature type="domain" description="Transcription regulator PadR N-terminal" evidence="1">
    <location>
        <begin position="15"/>
        <end position="89"/>
    </location>
</feature>
<dbReference type="SUPFAM" id="SSF46785">
    <property type="entry name" value="Winged helix' DNA-binding domain"/>
    <property type="match status" value="1"/>
</dbReference>
<name>A0A931G4Q1_9MICC</name>
<evidence type="ECO:0000313" key="3">
    <source>
        <dbReference type="Proteomes" id="UP000655366"/>
    </source>
</evidence>
<organism evidence="2 3">
    <name type="scientific">Arthrobacter terrae</name>
    <dbReference type="NCBI Taxonomy" id="2935737"/>
    <lineage>
        <taxon>Bacteria</taxon>
        <taxon>Bacillati</taxon>
        <taxon>Actinomycetota</taxon>
        <taxon>Actinomycetes</taxon>
        <taxon>Micrococcales</taxon>
        <taxon>Micrococcaceae</taxon>
        <taxon>Arthrobacter</taxon>
    </lineage>
</organism>
<dbReference type="PANTHER" id="PTHR33169">
    <property type="entry name" value="PADR-FAMILY TRANSCRIPTIONAL REGULATOR"/>
    <property type="match status" value="1"/>
</dbReference>
<dbReference type="Proteomes" id="UP000655366">
    <property type="component" value="Unassembled WGS sequence"/>
</dbReference>